<dbReference type="InterPro" id="IPR036188">
    <property type="entry name" value="FAD/NAD-bd_sf"/>
</dbReference>
<evidence type="ECO:0000256" key="7">
    <source>
        <dbReference type="ARBA" id="ARBA00023033"/>
    </source>
</evidence>
<dbReference type="AlphaFoldDB" id="A0A6J4IYE3"/>
<name>A0A6J4IYE3_9PSEU</name>
<evidence type="ECO:0000313" key="8">
    <source>
        <dbReference type="EMBL" id="CAA9265229.1"/>
    </source>
</evidence>
<comment type="cofactor">
    <cofactor evidence="1">
        <name>FAD</name>
        <dbReference type="ChEBI" id="CHEBI:57692"/>
    </cofactor>
</comment>
<dbReference type="GO" id="GO:0004499">
    <property type="term" value="F:N,N-dimethylaniline monooxygenase activity"/>
    <property type="evidence" value="ECO:0007669"/>
    <property type="project" value="InterPro"/>
</dbReference>
<evidence type="ECO:0000256" key="2">
    <source>
        <dbReference type="ARBA" id="ARBA00010139"/>
    </source>
</evidence>
<dbReference type="InterPro" id="IPR050775">
    <property type="entry name" value="FAD-binding_Monooxygenases"/>
</dbReference>
<reference evidence="8" key="1">
    <citation type="submission" date="2020-02" db="EMBL/GenBank/DDBJ databases">
        <authorList>
            <person name="Meier V. D."/>
        </authorList>
    </citation>
    <scope>NUCLEOTIDE SEQUENCE</scope>
    <source>
        <strain evidence="8">AVDCRST_MAG54</strain>
    </source>
</reference>
<evidence type="ECO:0000256" key="6">
    <source>
        <dbReference type="ARBA" id="ARBA00023002"/>
    </source>
</evidence>
<evidence type="ECO:0000256" key="3">
    <source>
        <dbReference type="ARBA" id="ARBA00022630"/>
    </source>
</evidence>
<dbReference type="EMBL" id="CADCTH010000344">
    <property type="protein sequence ID" value="CAA9265229.1"/>
    <property type="molecule type" value="Genomic_DNA"/>
</dbReference>
<dbReference type="Gene3D" id="3.50.50.60">
    <property type="entry name" value="FAD/NAD(P)-binding domain"/>
    <property type="match status" value="1"/>
</dbReference>
<accession>A0A6J4IYE3</accession>
<organism evidence="8">
    <name type="scientific">uncultured Actinomycetospora sp</name>
    <dbReference type="NCBI Taxonomy" id="1135996"/>
    <lineage>
        <taxon>Bacteria</taxon>
        <taxon>Bacillati</taxon>
        <taxon>Actinomycetota</taxon>
        <taxon>Actinomycetes</taxon>
        <taxon>Pseudonocardiales</taxon>
        <taxon>Pseudonocardiaceae</taxon>
        <taxon>Actinomycetospora</taxon>
        <taxon>environmental samples</taxon>
    </lineage>
</organism>
<dbReference type="Pfam" id="PF00743">
    <property type="entry name" value="FMO-like"/>
    <property type="match status" value="1"/>
</dbReference>
<gene>
    <name evidence="8" type="ORF">AVDCRST_MAG54-2680</name>
</gene>
<keyword evidence="6 8" id="KW-0560">Oxidoreductase</keyword>
<dbReference type="GO" id="GO:0018667">
    <property type="term" value="F:cyclohexanone monooxygenase activity"/>
    <property type="evidence" value="ECO:0007669"/>
    <property type="project" value="UniProtKB-EC"/>
</dbReference>
<keyword evidence="5" id="KW-0521">NADP</keyword>
<keyword evidence="7 8" id="KW-0503">Monooxygenase</keyword>
<dbReference type="GO" id="GO:0050661">
    <property type="term" value="F:NADP binding"/>
    <property type="evidence" value="ECO:0007669"/>
    <property type="project" value="InterPro"/>
</dbReference>
<dbReference type="InterPro" id="IPR020946">
    <property type="entry name" value="Flavin_mOase-like"/>
</dbReference>
<keyword evidence="4" id="KW-0274">FAD</keyword>
<evidence type="ECO:0000256" key="4">
    <source>
        <dbReference type="ARBA" id="ARBA00022827"/>
    </source>
</evidence>
<dbReference type="PANTHER" id="PTHR43098">
    <property type="entry name" value="L-ORNITHINE N(5)-MONOOXYGENASE-RELATED"/>
    <property type="match status" value="1"/>
</dbReference>
<keyword evidence="3" id="KW-0285">Flavoprotein</keyword>
<sequence>MATVERTAESTSERTDIDVDAVIIGAGFSGLYMLHTLRDRMGLRARVFERGSGVGGTWYWNRYPGARSDSDSYIYGFTFDRDLWLEWEWSERYPEQHEIRAYLEHVAERFDLARDITFSTNVRTATFDESTDTWEVTTDTGETVRTRYLVTAVGALSASNTPPFEGVDTFAGETYHTGHWPHEGVDFTGKRVGVIGSGASAVQAVPLIAQEASDLTVFQRTANYIVPANNGPVDPEVKEARKRDWEGIRERIRASNFGFELEFEEKGALEVSDEELREQLQKRWDEGGFGIW</sequence>
<dbReference type="GO" id="GO:0050660">
    <property type="term" value="F:flavin adenine dinucleotide binding"/>
    <property type="evidence" value="ECO:0007669"/>
    <property type="project" value="InterPro"/>
</dbReference>
<dbReference type="PANTHER" id="PTHR43098:SF3">
    <property type="entry name" value="L-ORNITHINE N(5)-MONOOXYGENASE-RELATED"/>
    <property type="match status" value="1"/>
</dbReference>
<dbReference type="EC" id="1.14.13.22" evidence="8"/>
<protein>
    <submittedName>
        <fullName evidence="8">Cyclohexanone monooxygenase</fullName>
        <ecNumber evidence="8">1.14.13.22</ecNumber>
    </submittedName>
</protein>
<proteinExistence type="inferred from homology"/>
<comment type="similarity">
    <text evidence="2">Belongs to the FAD-binding monooxygenase family.</text>
</comment>
<feature type="non-terminal residue" evidence="8">
    <location>
        <position position="292"/>
    </location>
</feature>
<evidence type="ECO:0000256" key="1">
    <source>
        <dbReference type="ARBA" id="ARBA00001974"/>
    </source>
</evidence>
<dbReference type="SUPFAM" id="SSF51905">
    <property type="entry name" value="FAD/NAD(P)-binding domain"/>
    <property type="match status" value="1"/>
</dbReference>
<evidence type="ECO:0000256" key="5">
    <source>
        <dbReference type="ARBA" id="ARBA00022857"/>
    </source>
</evidence>